<keyword evidence="2" id="KW-1185">Reference proteome</keyword>
<name>A0A7D9K0L0_PARCT</name>
<sequence>MKVQILFVLALFAVFYGQTQVQGCYSDSDCFSSFEKCCKPRWSSNECAYSCAGKSCNSNTDCGSEYCCNNVCRGSCSGYSCILDSDCGGYNEYCCNYTCKTGTCGLASWIVAVIVLCILGGVATIVGIVLCVYCSNRRRSPGLVVTAVPVATVPTTSMSMVASLSHDNYVQGPPPVYQDYQPPPVYQPPQP</sequence>
<proteinExistence type="predicted"/>
<dbReference type="AlphaFoldDB" id="A0A7D9K0L0"/>
<organism evidence="1 2">
    <name type="scientific">Paramuricea clavata</name>
    <name type="common">Red gorgonian</name>
    <name type="synonym">Violescent sea-whip</name>
    <dbReference type="NCBI Taxonomy" id="317549"/>
    <lineage>
        <taxon>Eukaryota</taxon>
        <taxon>Metazoa</taxon>
        <taxon>Cnidaria</taxon>
        <taxon>Anthozoa</taxon>
        <taxon>Octocorallia</taxon>
        <taxon>Malacalcyonacea</taxon>
        <taxon>Plexauridae</taxon>
        <taxon>Paramuricea</taxon>
    </lineage>
</organism>
<accession>A0A7D9K0L0</accession>
<dbReference type="EMBL" id="CACRXK020024384">
    <property type="protein sequence ID" value="CAB4038599.1"/>
    <property type="molecule type" value="Genomic_DNA"/>
</dbReference>
<comment type="caution">
    <text evidence="1">The sequence shown here is derived from an EMBL/GenBank/DDBJ whole genome shotgun (WGS) entry which is preliminary data.</text>
</comment>
<evidence type="ECO:0000313" key="2">
    <source>
        <dbReference type="Proteomes" id="UP001152795"/>
    </source>
</evidence>
<dbReference type="Proteomes" id="UP001152795">
    <property type="component" value="Unassembled WGS sequence"/>
</dbReference>
<reference evidence="1" key="1">
    <citation type="submission" date="2020-04" db="EMBL/GenBank/DDBJ databases">
        <authorList>
            <person name="Alioto T."/>
            <person name="Alioto T."/>
            <person name="Gomez Garrido J."/>
        </authorList>
    </citation>
    <scope>NUCLEOTIDE SEQUENCE</scope>
    <source>
        <strain evidence="1">A484AB</strain>
    </source>
</reference>
<protein>
    <submittedName>
        <fullName evidence="1">Uncharacterized protein</fullName>
    </submittedName>
</protein>
<evidence type="ECO:0000313" key="1">
    <source>
        <dbReference type="EMBL" id="CAB4038599.1"/>
    </source>
</evidence>
<gene>
    <name evidence="1" type="ORF">PACLA_8A065691</name>
</gene>